<name>A0A938X0Y0_9CLOT</name>
<dbReference type="EMBL" id="JACJLV010000009">
    <property type="protein sequence ID" value="MBM6826292.1"/>
    <property type="molecule type" value="Genomic_DNA"/>
</dbReference>
<evidence type="ECO:0000313" key="2">
    <source>
        <dbReference type="Proteomes" id="UP000713880"/>
    </source>
</evidence>
<sequence>MEEYQKHTKDKLYQSVMDIIVRANHEMFEEAKEMCDALRELFADEFKENRQEGLQEGRQEGLQKGRSEINRLILKLSELGRTDDILKAAQDPAYQEQLLKELHL</sequence>
<organism evidence="1 2">
    <name type="scientific">Mordavella massiliensis</name>
    <dbReference type="NCBI Taxonomy" id="1871024"/>
    <lineage>
        <taxon>Bacteria</taxon>
        <taxon>Bacillati</taxon>
        <taxon>Bacillota</taxon>
        <taxon>Clostridia</taxon>
        <taxon>Eubacteriales</taxon>
        <taxon>Clostridiaceae</taxon>
        <taxon>Mordavella</taxon>
    </lineage>
</organism>
<dbReference type="RefSeq" id="WP_204908348.1">
    <property type="nucleotide sequence ID" value="NZ_JACJLV010000009.1"/>
</dbReference>
<protein>
    <submittedName>
        <fullName evidence="1">Uncharacterized protein</fullName>
    </submittedName>
</protein>
<reference evidence="1" key="2">
    <citation type="journal article" date="2021" name="Sci. Rep.">
        <title>The distribution of antibiotic resistance genes in chicken gut microbiota commensals.</title>
        <authorList>
            <person name="Juricova H."/>
            <person name="Matiasovicova J."/>
            <person name="Kubasova T."/>
            <person name="Cejkova D."/>
            <person name="Rychlik I."/>
        </authorList>
    </citation>
    <scope>NUCLEOTIDE SEQUENCE</scope>
    <source>
        <strain evidence="1">An420c</strain>
    </source>
</reference>
<dbReference type="AlphaFoldDB" id="A0A938X0Y0"/>
<evidence type="ECO:0000313" key="1">
    <source>
        <dbReference type="EMBL" id="MBM6826292.1"/>
    </source>
</evidence>
<reference evidence="1" key="1">
    <citation type="submission" date="2020-08" db="EMBL/GenBank/DDBJ databases">
        <authorList>
            <person name="Cejkova D."/>
            <person name="Kubasova T."/>
            <person name="Jahodarova E."/>
            <person name="Rychlik I."/>
        </authorList>
    </citation>
    <scope>NUCLEOTIDE SEQUENCE</scope>
    <source>
        <strain evidence="1">An420c</strain>
    </source>
</reference>
<comment type="caution">
    <text evidence="1">The sequence shown here is derived from an EMBL/GenBank/DDBJ whole genome shotgun (WGS) entry which is preliminary data.</text>
</comment>
<dbReference type="Proteomes" id="UP000713880">
    <property type="component" value="Unassembled WGS sequence"/>
</dbReference>
<proteinExistence type="predicted"/>
<gene>
    <name evidence="1" type="ORF">H6A13_04100</name>
</gene>
<keyword evidence="2" id="KW-1185">Reference proteome</keyword>
<accession>A0A938X0Y0</accession>